<evidence type="ECO:0000313" key="3">
    <source>
        <dbReference type="EMBL" id="QIW52944.1"/>
    </source>
</evidence>
<organism evidence="3 6">
    <name type="scientific">Pseudolactococcus raffinolactis</name>
    <dbReference type="NCBI Taxonomy" id="1366"/>
    <lineage>
        <taxon>Bacteria</taxon>
        <taxon>Bacillati</taxon>
        <taxon>Bacillota</taxon>
        <taxon>Bacilli</taxon>
        <taxon>Lactobacillales</taxon>
        <taxon>Streptococcaceae</taxon>
        <taxon>Pseudolactococcus</taxon>
    </lineage>
</organism>
<evidence type="ECO:0000256" key="1">
    <source>
        <dbReference type="ARBA" id="ARBA00022737"/>
    </source>
</evidence>
<dbReference type="Proteomes" id="UP000501945">
    <property type="component" value="Chromosome"/>
</dbReference>
<dbReference type="Proteomes" id="UP000501558">
    <property type="component" value="Chromosome"/>
</dbReference>
<name>A0A2A5SEC6_9LACT</name>
<evidence type="ECO:0000256" key="2">
    <source>
        <dbReference type="SAM" id="Phobius"/>
    </source>
</evidence>
<reference evidence="5 6" key="1">
    <citation type="submission" date="2019-12" db="EMBL/GenBank/DDBJ databases">
        <title>Whole genome sequences of Lactococcus raffinolactis strains isolated from sewage.</title>
        <authorList>
            <person name="Ybazeta G."/>
            <person name="Ross M."/>
            <person name="Brabant-Kirwan D."/>
            <person name="Saleh M."/>
            <person name="Dillon J.A."/>
            <person name="Splinter K."/>
            <person name="Nokhbeh R."/>
        </authorList>
    </citation>
    <scope>NUCLEOTIDE SEQUENCE [LARGE SCALE GENOMIC DNA]</scope>
    <source>
        <strain evidence="4 5">Lr_19_14</strain>
        <strain evidence="3 6">Lr_19_5</strain>
    </source>
</reference>
<sequence>MRRKVEIASLIVMFMAVVITFWPQSSNKVTNYKPNSSLTYSGLLKKGKFSGNGTLTFKNGDRYQGNFKDGQFDGKGKFTSVAKWSYEGEFSKGKPNGKGKLITVSDKVFSGRFVNGGFEK</sequence>
<dbReference type="InterPro" id="IPR003409">
    <property type="entry name" value="MORN"/>
</dbReference>
<dbReference type="GeneID" id="93296502"/>
<proteinExistence type="predicted"/>
<dbReference type="Gene3D" id="2.20.110.10">
    <property type="entry name" value="Histone H3 K4-specific methyltransferase SET7/9 N-terminal domain"/>
    <property type="match status" value="2"/>
</dbReference>
<dbReference type="AlphaFoldDB" id="A0A2A5SEC6"/>
<keyword evidence="1" id="KW-0677">Repeat</keyword>
<dbReference type="PANTHER" id="PTHR43215">
    <property type="entry name" value="RADIAL SPOKE HEAD 1 HOMOLOG"/>
    <property type="match status" value="1"/>
</dbReference>
<dbReference type="SMART" id="SM00698">
    <property type="entry name" value="MORN"/>
    <property type="match status" value="3"/>
</dbReference>
<gene>
    <name evidence="4" type="ORF">GU334_10590</name>
    <name evidence="3" type="ORF">GU336_01515</name>
</gene>
<dbReference type="EMBL" id="CP047616">
    <property type="protein sequence ID" value="QIW52944.1"/>
    <property type="molecule type" value="Genomic_DNA"/>
</dbReference>
<dbReference type="SUPFAM" id="SSF82185">
    <property type="entry name" value="Histone H3 K4-specific methyltransferase SET7/9 N-terminal domain"/>
    <property type="match status" value="1"/>
</dbReference>
<keyword evidence="5" id="KW-1185">Reference proteome</keyword>
<keyword evidence="2" id="KW-0812">Transmembrane</keyword>
<keyword evidence="2" id="KW-0472">Membrane</keyword>
<dbReference type="RefSeq" id="WP_061774315.1">
    <property type="nucleotide sequence ID" value="NZ_BAAAXH010000081.1"/>
</dbReference>
<keyword evidence="2" id="KW-1133">Transmembrane helix</keyword>
<accession>A0A2A5SEC6</accession>
<dbReference type="Pfam" id="PF02493">
    <property type="entry name" value="MORN"/>
    <property type="match status" value="3"/>
</dbReference>
<evidence type="ECO:0000313" key="4">
    <source>
        <dbReference type="EMBL" id="QIW59322.1"/>
    </source>
</evidence>
<dbReference type="PANTHER" id="PTHR43215:SF14">
    <property type="entry name" value="RADIAL SPOKE HEAD 1 HOMOLOG"/>
    <property type="match status" value="1"/>
</dbReference>
<dbReference type="OrthoDB" id="2593410at2"/>
<evidence type="ECO:0000313" key="6">
    <source>
        <dbReference type="Proteomes" id="UP000501945"/>
    </source>
</evidence>
<dbReference type="EMBL" id="CP047628">
    <property type="protein sequence ID" value="QIW59322.1"/>
    <property type="molecule type" value="Genomic_DNA"/>
</dbReference>
<evidence type="ECO:0000313" key="5">
    <source>
        <dbReference type="Proteomes" id="UP000501558"/>
    </source>
</evidence>
<feature type="transmembrane region" description="Helical" evidence="2">
    <location>
        <begin position="7"/>
        <end position="25"/>
    </location>
</feature>
<protein>
    <submittedName>
        <fullName evidence="3">Uncharacterized protein</fullName>
    </submittedName>
</protein>